<keyword evidence="6" id="KW-1185">Reference proteome</keyword>
<dbReference type="Gene3D" id="3.30.428.10">
    <property type="entry name" value="HIT-like"/>
    <property type="match status" value="1"/>
</dbReference>
<evidence type="ECO:0000313" key="6">
    <source>
        <dbReference type="Proteomes" id="UP000660680"/>
    </source>
</evidence>
<feature type="domain" description="HIT" evidence="4">
    <location>
        <begin position="10"/>
        <end position="116"/>
    </location>
</feature>
<dbReference type="InterPro" id="IPR001310">
    <property type="entry name" value="Histidine_triad_HIT"/>
</dbReference>
<sequence length="144" mass="16162">MAKQVSDACAFCRIVGGDLGASVVHEDDRTIAFLDHRPLFRGHTLLVPKIHVVRMSDLPADRVADFFLTAQRLERAIEIATSSDGSMVLLNNVVSQSVPHMHLHVIPRNRRDGLRFWLGPRVKYDDEHPAEAYAERIRAAIADL</sequence>
<gene>
    <name evidence="5" type="ORF">GCM10010171_19780</name>
</gene>
<dbReference type="PRINTS" id="PR00332">
    <property type="entry name" value="HISTRIAD"/>
</dbReference>
<dbReference type="Proteomes" id="UP000660680">
    <property type="component" value="Unassembled WGS sequence"/>
</dbReference>
<dbReference type="PROSITE" id="PS51084">
    <property type="entry name" value="HIT_2"/>
    <property type="match status" value="1"/>
</dbReference>
<reference evidence="5" key="2">
    <citation type="submission" date="2020-09" db="EMBL/GenBank/DDBJ databases">
        <authorList>
            <person name="Sun Q."/>
            <person name="Ohkuma M."/>
        </authorList>
    </citation>
    <scope>NUCLEOTIDE SEQUENCE</scope>
    <source>
        <strain evidence="5">JCM 3276</strain>
    </source>
</reference>
<organism evidence="5 6">
    <name type="scientific">Actinokineospora fastidiosa</name>
    <dbReference type="NCBI Taxonomy" id="1816"/>
    <lineage>
        <taxon>Bacteria</taxon>
        <taxon>Bacillati</taxon>
        <taxon>Actinomycetota</taxon>
        <taxon>Actinomycetes</taxon>
        <taxon>Pseudonocardiales</taxon>
        <taxon>Pseudonocardiaceae</taxon>
        <taxon>Actinokineospora</taxon>
    </lineage>
</organism>
<evidence type="ECO:0000259" key="4">
    <source>
        <dbReference type="PROSITE" id="PS51084"/>
    </source>
</evidence>
<dbReference type="GO" id="GO:0009117">
    <property type="term" value="P:nucleotide metabolic process"/>
    <property type="evidence" value="ECO:0007669"/>
    <property type="project" value="TreeGrafter"/>
</dbReference>
<accession>A0A918GCU7</accession>
<dbReference type="PANTHER" id="PTHR46648">
    <property type="entry name" value="HIT FAMILY PROTEIN 1"/>
    <property type="match status" value="1"/>
</dbReference>
<evidence type="ECO:0000313" key="5">
    <source>
        <dbReference type="EMBL" id="GGS26339.1"/>
    </source>
</evidence>
<dbReference type="AlphaFoldDB" id="A0A918GCU7"/>
<feature type="active site" description="Tele-AMP-histidine intermediate" evidence="1">
    <location>
        <position position="102"/>
    </location>
</feature>
<name>A0A918GCU7_9PSEU</name>
<evidence type="ECO:0000256" key="2">
    <source>
        <dbReference type="PIRSR" id="PIRSR601310-3"/>
    </source>
</evidence>
<dbReference type="EMBL" id="BMRB01000001">
    <property type="protein sequence ID" value="GGS26339.1"/>
    <property type="molecule type" value="Genomic_DNA"/>
</dbReference>
<protein>
    <submittedName>
        <fullName evidence="5">HIT family protein</fullName>
    </submittedName>
</protein>
<reference evidence="5" key="1">
    <citation type="journal article" date="2014" name="Int. J. Syst. Evol. Microbiol.">
        <title>Complete genome sequence of Corynebacterium casei LMG S-19264T (=DSM 44701T), isolated from a smear-ripened cheese.</title>
        <authorList>
            <consortium name="US DOE Joint Genome Institute (JGI-PGF)"/>
            <person name="Walter F."/>
            <person name="Albersmeier A."/>
            <person name="Kalinowski J."/>
            <person name="Ruckert C."/>
        </authorList>
    </citation>
    <scope>NUCLEOTIDE SEQUENCE</scope>
    <source>
        <strain evidence="5">JCM 3276</strain>
    </source>
</reference>
<dbReference type="Pfam" id="PF01230">
    <property type="entry name" value="HIT"/>
    <property type="match status" value="1"/>
</dbReference>
<dbReference type="InterPro" id="IPR011146">
    <property type="entry name" value="HIT-like"/>
</dbReference>
<comment type="caution">
    <text evidence="5">The sequence shown here is derived from an EMBL/GenBank/DDBJ whole genome shotgun (WGS) entry which is preliminary data.</text>
</comment>
<proteinExistence type="predicted"/>
<dbReference type="RefSeq" id="WP_229786710.1">
    <property type="nucleotide sequence ID" value="NZ_BMRB01000001.1"/>
</dbReference>
<dbReference type="SUPFAM" id="SSF54197">
    <property type="entry name" value="HIT-like"/>
    <property type="match status" value="1"/>
</dbReference>
<feature type="short sequence motif" description="Histidine triad motif" evidence="2 3">
    <location>
        <begin position="100"/>
        <end position="104"/>
    </location>
</feature>
<dbReference type="PANTHER" id="PTHR46648:SF1">
    <property type="entry name" value="ADENOSINE 5'-MONOPHOSPHORAMIDASE HNT1"/>
    <property type="match status" value="1"/>
</dbReference>
<dbReference type="GO" id="GO:0003824">
    <property type="term" value="F:catalytic activity"/>
    <property type="evidence" value="ECO:0007669"/>
    <property type="project" value="InterPro"/>
</dbReference>
<evidence type="ECO:0000256" key="1">
    <source>
        <dbReference type="PIRSR" id="PIRSR601310-1"/>
    </source>
</evidence>
<evidence type="ECO:0000256" key="3">
    <source>
        <dbReference type="PROSITE-ProRule" id="PRU00464"/>
    </source>
</evidence>
<dbReference type="InterPro" id="IPR036265">
    <property type="entry name" value="HIT-like_sf"/>
</dbReference>